<sequence length="386" mass="43024">MGHSASGSSKLSPFHISLIQALVENELDMKHRRWGDLTDDHHQFPHDNLVPSSHSGSQSRLFLLPDASYDVVNGKVLPRRQTLPDIGNIIDAPRLPPSTTATFTVTTSPTPIKEEFSSSITTPSRFLHLDGSSRSSSIGLVSYDNEPGELSSGRATKRARLTPGTDDELLLPSSPRKTLGGTKRLPQFTEDRAETSSEASTHGLEDLLSVEPAPIGAIRSGLSMNRDGAKTMIQQMGAQPGRQTKIEEILGRPYVRARRTPAAEYLERLEDWFGPGDPLRGEEEPDDKPDEPDKEREMNDRAQQWISQIQMVAKGKKTLTREDMRILSESLHEIAYMSSTTAETIKNHLPKLLHSLEHLALVDIPPDQDEFKVIIWARNLVKNWPR</sequence>
<keyword evidence="3" id="KW-1185">Reference proteome</keyword>
<comment type="caution">
    <text evidence="2">The sequence shown here is derived from an EMBL/GenBank/DDBJ whole genome shotgun (WGS) entry which is preliminary data.</text>
</comment>
<dbReference type="AlphaFoldDB" id="A0A8H6W6Y2"/>
<dbReference type="OrthoDB" id="2675777at2759"/>
<name>A0A8H6W6Y2_9AGAR</name>
<evidence type="ECO:0000256" key="1">
    <source>
        <dbReference type="SAM" id="MobiDB-lite"/>
    </source>
</evidence>
<gene>
    <name evidence="2" type="ORF">MIND_00722400</name>
</gene>
<feature type="region of interest" description="Disordered" evidence="1">
    <location>
        <begin position="137"/>
        <end position="202"/>
    </location>
</feature>
<evidence type="ECO:0000313" key="3">
    <source>
        <dbReference type="Proteomes" id="UP000636479"/>
    </source>
</evidence>
<dbReference type="GeneID" id="59346441"/>
<reference evidence="2" key="1">
    <citation type="submission" date="2020-05" db="EMBL/GenBank/DDBJ databases">
        <title>Mycena genomes resolve the evolution of fungal bioluminescence.</title>
        <authorList>
            <person name="Tsai I.J."/>
        </authorList>
    </citation>
    <scope>NUCLEOTIDE SEQUENCE</scope>
    <source>
        <strain evidence="2">171206Taipei</strain>
    </source>
</reference>
<feature type="compositionally biased region" description="Basic and acidic residues" evidence="1">
    <location>
        <begin position="291"/>
        <end position="300"/>
    </location>
</feature>
<accession>A0A8H6W6Y2</accession>
<proteinExistence type="predicted"/>
<evidence type="ECO:0000313" key="2">
    <source>
        <dbReference type="EMBL" id="KAF7301569.1"/>
    </source>
</evidence>
<feature type="region of interest" description="Disordered" evidence="1">
    <location>
        <begin position="270"/>
        <end position="300"/>
    </location>
</feature>
<dbReference type="Proteomes" id="UP000636479">
    <property type="component" value="Unassembled WGS sequence"/>
</dbReference>
<organism evidence="2 3">
    <name type="scientific">Mycena indigotica</name>
    <dbReference type="NCBI Taxonomy" id="2126181"/>
    <lineage>
        <taxon>Eukaryota</taxon>
        <taxon>Fungi</taxon>
        <taxon>Dikarya</taxon>
        <taxon>Basidiomycota</taxon>
        <taxon>Agaricomycotina</taxon>
        <taxon>Agaricomycetes</taxon>
        <taxon>Agaricomycetidae</taxon>
        <taxon>Agaricales</taxon>
        <taxon>Marasmiineae</taxon>
        <taxon>Mycenaceae</taxon>
        <taxon>Mycena</taxon>
    </lineage>
</organism>
<protein>
    <submittedName>
        <fullName evidence="2">Cyclin-domain-containing protein</fullName>
    </submittedName>
</protein>
<dbReference type="EMBL" id="JACAZF010000006">
    <property type="protein sequence ID" value="KAF7301569.1"/>
    <property type="molecule type" value="Genomic_DNA"/>
</dbReference>
<dbReference type="RefSeq" id="XP_037219569.1">
    <property type="nucleotide sequence ID" value="XM_037363925.1"/>
</dbReference>